<dbReference type="SMART" id="SM00028">
    <property type="entry name" value="TPR"/>
    <property type="match status" value="2"/>
</dbReference>
<dbReference type="InterPro" id="IPR019734">
    <property type="entry name" value="TPR_rpt"/>
</dbReference>
<dbReference type="InterPro" id="IPR011659">
    <property type="entry name" value="WD40"/>
</dbReference>
<feature type="repeat" description="TPR" evidence="1">
    <location>
        <begin position="79"/>
        <end position="112"/>
    </location>
</feature>
<evidence type="ECO:0000313" key="2">
    <source>
        <dbReference type="EMBL" id="BAX81407.1"/>
    </source>
</evidence>
<dbReference type="Pfam" id="PF07676">
    <property type="entry name" value="PD40"/>
    <property type="match status" value="1"/>
</dbReference>
<sequence length="569" mass="64905">MIWKFTSIVFLFVLLLSGNLTGQELLSVKKSGFIENESSRKQAYAFVKEAVALYEKGIGYAPHSLNLFLRAHKLNDNNPELNYNIGVCYLIAGPKEEALNYLLSAQSVNPDISADIHFLIGLAYKYQNNFTKAIVHFKMNKELIEQNNYKEQKELLPISDKHIQECRNGRLLLGNSTEIELQPIEGHVNSEFDEFNPQFLDTCLFFSSRRGLENDNRSLDDQKFFEKLFKSYKGENRWNEIQEEKHDLGDNVNFTLFSKFDDKQFVFYSSNSGAGDLFLAEKVKDKWKIGNAIKFINEKDSRESSASIPQSGDEIYFVSNRKGGFGECDIYYCKKESETKWSKPMNIGGDINTEYDEGDVFVSADGTKLFFSSKGHNTMGGYDIFTCDRQENGVWGKPQNLGYPINSSDNDITYSEDRDGVFYFASERSGGKGGFDIYCQKIPEPVVEEIKEEPVINIPVTIPVVSAKSDSIAKTPERQELIEEDFVYRVQIAAARKVMEPKDIFNRYKGGEVIDHLFVEGWHRYTIGEFSTFKEAAKYRDSCGVKDAFVVLFKGGYRLGLARRPFEGN</sequence>
<dbReference type="SUPFAM" id="SSF82171">
    <property type="entry name" value="DPP6 N-terminal domain-like"/>
    <property type="match status" value="1"/>
</dbReference>
<dbReference type="EMBL" id="AP018042">
    <property type="protein sequence ID" value="BAX81407.1"/>
    <property type="molecule type" value="Genomic_DNA"/>
</dbReference>
<evidence type="ECO:0000313" key="3">
    <source>
        <dbReference type="Proteomes" id="UP000218267"/>
    </source>
</evidence>
<dbReference type="InterPro" id="IPR011990">
    <property type="entry name" value="TPR-like_helical_dom_sf"/>
</dbReference>
<proteinExistence type="predicted"/>
<dbReference type="RefSeq" id="WP_162845459.1">
    <property type="nucleotide sequence ID" value="NZ_AP018042.1"/>
</dbReference>
<dbReference type="Proteomes" id="UP000218267">
    <property type="component" value="Chromosome"/>
</dbReference>
<accession>A0A1Y1CLZ7</accession>
<reference evidence="3" key="2">
    <citation type="journal article" date="2020" name="Antonie Van Leeuwenhoek">
        <title>Labilibaculum antarcticum sp. nov., a novel facultative anaerobic, psychrotorelant bacterium isolated from marine sediment of Antarctica.</title>
        <authorList>
            <person name="Watanabe M."/>
            <person name="Kojima H."/>
            <person name="Fukui M."/>
        </authorList>
    </citation>
    <scope>NUCLEOTIDE SEQUENCE [LARGE SCALE GENOMIC DNA]</scope>
    <source>
        <strain evidence="3">SPP2</strain>
    </source>
</reference>
<gene>
    <name evidence="2" type="ORF">ALGA_3107</name>
</gene>
<reference evidence="2 3" key="1">
    <citation type="journal article" date="2018" name="Mar. Genomics">
        <title>Complete genome sequence of Marinifilaceae bacterium strain SPP2, isolated from the Antarctic marine sediment.</title>
        <authorList>
            <person name="Watanabe M."/>
            <person name="Kojima H."/>
            <person name="Fukui M."/>
        </authorList>
    </citation>
    <scope>NUCLEOTIDE SEQUENCE [LARGE SCALE GENOMIC DNA]</scope>
    <source>
        <strain evidence="2 3">SPP2</strain>
    </source>
</reference>
<organism evidence="2 3">
    <name type="scientific">Labilibaculum antarcticum</name>
    <dbReference type="NCBI Taxonomy" id="1717717"/>
    <lineage>
        <taxon>Bacteria</taxon>
        <taxon>Pseudomonadati</taxon>
        <taxon>Bacteroidota</taxon>
        <taxon>Bacteroidia</taxon>
        <taxon>Marinilabiliales</taxon>
        <taxon>Marinifilaceae</taxon>
        <taxon>Labilibaculum</taxon>
    </lineage>
</organism>
<dbReference type="Gene3D" id="2.120.10.30">
    <property type="entry name" value="TolB, C-terminal domain"/>
    <property type="match status" value="1"/>
</dbReference>
<protein>
    <submittedName>
        <fullName evidence="2">Uncharacterized protein</fullName>
    </submittedName>
</protein>
<dbReference type="AlphaFoldDB" id="A0A1Y1CLZ7"/>
<name>A0A1Y1CLZ7_9BACT</name>
<dbReference type="PROSITE" id="PS50005">
    <property type="entry name" value="TPR"/>
    <property type="match status" value="1"/>
</dbReference>
<dbReference type="InterPro" id="IPR011042">
    <property type="entry name" value="6-blade_b-propeller_TolB-like"/>
</dbReference>
<dbReference type="KEGG" id="mbas:ALGA_3107"/>
<keyword evidence="3" id="KW-1185">Reference proteome</keyword>
<keyword evidence="1" id="KW-0802">TPR repeat</keyword>
<dbReference type="SUPFAM" id="SSF48452">
    <property type="entry name" value="TPR-like"/>
    <property type="match status" value="1"/>
</dbReference>
<evidence type="ECO:0000256" key="1">
    <source>
        <dbReference type="PROSITE-ProRule" id="PRU00339"/>
    </source>
</evidence>
<dbReference type="Gene3D" id="1.25.40.10">
    <property type="entry name" value="Tetratricopeptide repeat domain"/>
    <property type="match status" value="1"/>
</dbReference>